<name>A0A1D1ZWN3_AUXPR</name>
<dbReference type="Gene3D" id="3.40.30.10">
    <property type="entry name" value="Glutaredoxin"/>
    <property type="match status" value="1"/>
</dbReference>
<dbReference type="SUPFAM" id="SSF48452">
    <property type="entry name" value="TPR-like"/>
    <property type="match status" value="1"/>
</dbReference>
<dbReference type="Gene3D" id="1.25.40.10">
    <property type="entry name" value="Tetratricopeptide repeat domain"/>
    <property type="match status" value="1"/>
</dbReference>
<feature type="region of interest" description="Disordered" evidence="1">
    <location>
        <begin position="1"/>
        <end position="21"/>
    </location>
</feature>
<evidence type="ECO:0000313" key="2">
    <source>
        <dbReference type="EMBL" id="JAT71368.1"/>
    </source>
</evidence>
<accession>A0A1D1ZWN3</accession>
<protein>
    <submittedName>
        <fullName evidence="2">Uncharacterized protein</fullName>
    </submittedName>
</protein>
<reference evidence="2" key="1">
    <citation type="submission" date="2015-08" db="EMBL/GenBank/DDBJ databases">
        <authorList>
            <person name="Babu N.S."/>
            <person name="Beckwith C.J."/>
            <person name="Beseler K.G."/>
            <person name="Brison A."/>
            <person name="Carone J.V."/>
            <person name="Caskin T.P."/>
            <person name="Diamond M."/>
            <person name="Durham M.E."/>
            <person name="Foxe J.M."/>
            <person name="Go M."/>
            <person name="Henderson B.A."/>
            <person name="Jones I.B."/>
            <person name="McGettigan J.A."/>
            <person name="Micheletti S.J."/>
            <person name="Nasrallah M.E."/>
            <person name="Ortiz D."/>
            <person name="Piller C.R."/>
            <person name="Privatt S.R."/>
            <person name="Schneider S.L."/>
            <person name="Sharp S."/>
            <person name="Smith T.C."/>
            <person name="Stanton J.D."/>
            <person name="Ullery H.E."/>
            <person name="Wilson R.J."/>
            <person name="Serrano M.G."/>
            <person name="Buck G."/>
            <person name="Lee V."/>
            <person name="Wang Y."/>
            <person name="Carvalho R."/>
            <person name="Voegtly L."/>
            <person name="Shi R."/>
            <person name="Duckworth R."/>
            <person name="Johnson A."/>
            <person name="Loviza R."/>
            <person name="Walstead R."/>
            <person name="Shah Z."/>
            <person name="Kiflezghi M."/>
            <person name="Wade K."/>
            <person name="Ball S.L."/>
            <person name="Bradley K.W."/>
            <person name="Asai D.J."/>
            <person name="Bowman C.A."/>
            <person name="Russell D.A."/>
            <person name="Pope W.H."/>
            <person name="Jacobs-Sera D."/>
            <person name="Hendrix R.W."/>
            <person name="Hatfull G.F."/>
        </authorList>
    </citation>
    <scope>NUCLEOTIDE SEQUENCE</scope>
</reference>
<dbReference type="PANTHER" id="PTHR47682">
    <property type="entry name" value="TETRATRICOPEPTIDE REPEAT (TPR)-CONTAINING PROTEIN"/>
    <property type="match status" value="1"/>
</dbReference>
<evidence type="ECO:0000256" key="1">
    <source>
        <dbReference type="SAM" id="MobiDB-lite"/>
    </source>
</evidence>
<dbReference type="InterPro" id="IPR011990">
    <property type="entry name" value="TPR-like_helical_dom_sf"/>
</dbReference>
<dbReference type="PANTHER" id="PTHR47682:SF1">
    <property type="entry name" value="TETRATRICOPEPTIDE REPEAT (TPR)-CONTAINING PROTEIN"/>
    <property type="match status" value="1"/>
</dbReference>
<dbReference type="SUPFAM" id="SSF52833">
    <property type="entry name" value="Thioredoxin-like"/>
    <property type="match status" value="1"/>
</dbReference>
<dbReference type="AlphaFoldDB" id="A0A1D1ZWN3"/>
<gene>
    <name evidence="2" type="ORF">g.2226</name>
</gene>
<dbReference type="EMBL" id="GDKF01007254">
    <property type="protein sequence ID" value="JAT71368.1"/>
    <property type="molecule type" value="Transcribed_RNA"/>
</dbReference>
<proteinExistence type="predicted"/>
<sequence>MRVLASTKTPNHPPSSSGSGAAQETFHLKVCTNTTCRRQGSLQIVQMARELPNVGLRVTESGCLGKCGAGPNAVLMQIAPRAPPRVLSHLASPARLLDALQGFTTLPMDRASLRAVELRCAGNAAARAGQPGRAVRLYSQALDLPASRATAHLLLSNRAGARLAAGDAAGAAEDARAAVACAPSDFTTASVRLAEALRALGQAREAAAVVVAAGVAWPAF</sequence>
<feature type="non-terminal residue" evidence="2">
    <location>
        <position position="220"/>
    </location>
</feature>
<dbReference type="CDD" id="cd02980">
    <property type="entry name" value="TRX_Fd_family"/>
    <property type="match status" value="1"/>
</dbReference>
<organism evidence="2">
    <name type="scientific">Auxenochlorella protothecoides</name>
    <name type="common">Green microalga</name>
    <name type="synonym">Chlorella protothecoides</name>
    <dbReference type="NCBI Taxonomy" id="3075"/>
    <lineage>
        <taxon>Eukaryota</taxon>
        <taxon>Viridiplantae</taxon>
        <taxon>Chlorophyta</taxon>
        <taxon>core chlorophytes</taxon>
        <taxon>Trebouxiophyceae</taxon>
        <taxon>Chlorellales</taxon>
        <taxon>Chlorellaceae</taxon>
        <taxon>Auxenochlorella</taxon>
    </lineage>
</organism>
<dbReference type="InterPro" id="IPR036249">
    <property type="entry name" value="Thioredoxin-like_sf"/>
</dbReference>